<dbReference type="EMBL" id="VRYZ01000002">
    <property type="protein sequence ID" value="TXS93223.1"/>
    <property type="molecule type" value="Genomic_DNA"/>
</dbReference>
<dbReference type="OrthoDB" id="9788221at2"/>
<proteinExistence type="inferred from homology"/>
<sequence length="261" mass="28299">MKLKQYQVDAFATRAFEGNPAAVCPLQSWLEDDLLQAIAEENNLSETAFFVPSEKGFHLRWFTPAAEVDLCGHATLAAAHIIFNVLGYREPVITFETRSGDLLVRKQGDFLQMDFPALPLSVTDTPDQLTKALGAPPSEVWAGDDYLAVFDSEDAIRAINPDMGLLSLLDLRGVIVTAPGSDVDFVSRFFAPRLGIPEDPVTGSAHCMLAPYWAGKTGKASLSARQLSRRGGHLTCEVNAGRVVLTGSAIIFMAGEITFEP</sequence>
<evidence type="ECO:0000256" key="3">
    <source>
        <dbReference type="PIRSR" id="PIRSR016184-1"/>
    </source>
</evidence>
<evidence type="ECO:0000313" key="4">
    <source>
        <dbReference type="EMBL" id="TXS93223.1"/>
    </source>
</evidence>
<dbReference type="PIRSF" id="PIRSF016184">
    <property type="entry name" value="PhzC_PhzF"/>
    <property type="match status" value="1"/>
</dbReference>
<accession>A0A5C8ZXC6</accession>
<comment type="caution">
    <text evidence="4">The sequence shown here is derived from an EMBL/GenBank/DDBJ whole genome shotgun (WGS) entry which is preliminary data.</text>
</comment>
<dbReference type="AlphaFoldDB" id="A0A5C8ZXC6"/>
<dbReference type="GO" id="GO:0005737">
    <property type="term" value="C:cytoplasm"/>
    <property type="evidence" value="ECO:0007669"/>
    <property type="project" value="TreeGrafter"/>
</dbReference>
<comment type="similarity">
    <text evidence="1">Belongs to the PhzF family.</text>
</comment>
<dbReference type="GO" id="GO:0016853">
    <property type="term" value="F:isomerase activity"/>
    <property type="evidence" value="ECO:0007669"/>
    <property type="project" value="UniProtKB-KW"/>
</dbReference>
<dbReference type="InterPro" id="IPR003719">
    <property type="entry name" value="Phenazine_PhzF-like"/>
</dbReference>
<dbReference type="RefSeq" id="WP_148063159.1">
    <property type="nucleotide sequence ID" value="NZ_VRYZ01000002.1"/>
</dbReference>
<keyword evidence="5" id="KW-1185">Reference proteome</keyword>
<name>A0A5C8ZXC6_9GAMM</name>
<reference evidence="4 5" key="1">
    <citation type="submission" date="2019-08" db="EMBL/GenBank/DDBJ databases">
        <title>Parahaliea maris sp. nov., isolated from the surface seawater.</title>
        <authorList>
            <person name="Liu Y."/>
        </authorList>
    </citation>
    <scope>NUCLEOTIDE SEQUENCE [LARGE SCALE GENOMIC DNA]</scope>
    <source>
        <strain evidence="4 5">S2-26</strain>
    </source>
</reference>
<keyword evidence="2" id="KW-0413">Isomerase</keyword>
<dbReference type="Gene3D" id="3.10.310.10">
    <property type="entry name" value="Diaminopimelate Epimerase, Chain A, domain 1"/>
    <property type="match status" value="2"/>
</dbReference>
<dbReference type="PANTHER" id="PTHR13774">
    <property type="entry name" value="PHENAZINE BIOSYNTHESIS PROTEIN"/>
    <property type="match status" value="1"/>
</dbReference>
<dbReference type="NCBIfam" id="TIGR00654">
    <property type="entry name" value="PhzF_family"/>
    <property type="match status" value="1"/>
</dbReference>
<dbReference type="Pfam" id="PF02567">
    <property type="entry name" value="PhzC-PhzF"/>
    <property type="match status" value="1"/>
</dbReference>
<feature type="active site" evidence="3">
    <location>
        <position position="46"/>
    </location>
</feature>
<dbReference type="PANTHER" id="PTHR13774:SF17">
    <property type="entry name" value="PHENAZINE BIOSYNTHESIS-LIKE DOMAIN-CONTAINING PROTEIN"/>
    <property type="match status" value="1"/>
</dbReference>
<dbReference type="SUPFAM" id="SSF54506">
    <property type="entry name" value="Diaminopimelate epimerase-like"/>
    <property type="match status" value="1"/>
</dbReference>
<dbReference type="Proteomes" id="UP000321933">
    <property type="component" value="Unassembled WGS sequence"/>
</dbReference>
<protein>
    <submittedName>
        <fullName evidence="4">PhzF family phenazine biosynthesis protein</fullName>
    </submittedName>
</protein>
<evidence type="ECO:0000313" key="5">
    <source>
        <dbReference type="Proteomes" id="UP000321933"/>
    </source>
</evidence>
<evidence type="ECO:0000256" key="2">
    <source>
        <dbReference type="ARBA" id="ARBA00023235"/>
    </source>
</evidence>
<evidence type="ECO:0000256" key="1">
    <source>
        <dbReference type="ARBA" id="ARBA00008270"/>
    </source>
</evidence>
<gene>
    <name evidence="4" type="ORF">FVW59_05085</name>
</gene>
<organism evidence="4 5">
    <name type="scientific">Parahaliea aestuarii</name>
    <dbReference type="NCBI Taxonomy" id="1852021"/>
    <lineage>
        <taxon>Bacteria</taxon>
        <taxon>Pseudomonadati</taxon>
        <taxon>Pseudomonadota</taxon>
        <taxon>Gammaproteobacteria</taxon>
        <taxon>Cellvibrionales</taxon>
        <taxon>Halieaceae</taxon>
        <taxon>Parahaliea</taxon>
    </lineage>
</organism>